<keyword evidence="7" id="KW-0560">Oxidoreductase</keyword>
<dbReference type="SUPFAM" id="SSF160467">
    <property type="entry name" value="PH0987 N-terminal domain-like"/>
    <property type="match status" value="1"/>
</dbReference>
<comment type="similarity">
    <text evidence="1">Belongs to the multicopper oxidase family.</text>
</comment>
<dbReference type="OrthoDB" id="196847at2759"/>
<sequence>MSSSSPSSKHKLLIANRGEIAVRILRTAKSFSQTPERPNTISTVAVYTPTDALSPHVSLADEAVSLSRAVDQLGPGQSEGNAYLNAKAILEICKEHGVTMVHPGYGFLSENAEFAKMIGEEGIIWLGPKHDVIRDMGIKHEARRIALRAGIHVVPGSEECVDSVERAVEVAKRVGFPMILKATAGGGGMGMVVCENEEELEAKLGNTIERAKTLFGDGRVFLERYFSAARHIEVQVFGDGQGKVIHFGERECSVQRRHQKVLEESPSPFCLANPGLRDKICEAAVRLCESIKYGSAGTVEFIVDEKTAQFFFLEMNTRIQVEHPVTEAVHLNLDLVRMMIEHGIAERAGRTVKLPLQPSFDDPNSLHAIEVRIYSENPFENFNPSPGVLQHVELDIEKDAPWLRIDSWISTGTTITPFYDPLLCKVIVSDTRREAVLGKLEKVLEKVKIQGPPNNVEFLLSLVRNEVFRDGKANTKFLDSFKFVPQSFTVVSGGLESTVQDYPGRSVGLGIPPSGPMDSLAFRAANILVGNPHTTEGIEIIVVPNVDFEAVFHTTSVVAVTGRELEVKIDDKVVDTWTHLVVPSGGRLLIRAPQSGTSGLRNYLAVRGGFPSIPKYLGSKSTSMGLGGYQGRSLLRGDEIALGDSQPIGAEENEHWRVPQELVPDYPAEWVVHVLDGPQDDKEYLSPEGNAEFYGTAWKVSASSNRMGIRLEGLDSIKWARKNGGEGGSHPSNILDNGYVLGALNINGDTPVILTNEGPDMGGYICFCTVAVGDRWKLGQLSPGQYVRFKRISWHQSRRLSKNCDEWLSQVVRSAKNQERGAESSVAKLSRVELDETPQDPKLLEISQGAGSGRPRAVFRQAGDGAILVEYGPMTLDFNLRARIHALETLIKSKNITGIGTFCPCIRSTVCHFDPLVVSQQGVLRALMEADNELPHQMTDMEFPGRRITFPIVLNDKWSRDAIFRYMKSTRSEASYLPSNVEYLAKNNGLEDANEALAKLVGSDWFVFGVGFYLACPFLVPVDPRCRLVGQKMNPSRTYTPRGAIGIAGVVAAIYPVESPGGYMLYGRTLPAWQTWGRGKDFTKDQPWLLQPFDQVHFEPINEEAYVELEQAFDAGRHTFPTESVTFSMKEYTSFVESIREQVATFKKVQADAVAIEERREEELLKKWLSGKRTSGNQKEVDEVTAGSTPVLSPLMASVWKIPASKERVIKTADEILVVLEAMKTEIPVRAGESNVGRSVVAYGREVGVGLQVTLPIPTMLSLLLALGLVGSALAEHHVIPLSITTGTIAPDGFERRAILPNGTFPGPLSRLTNMRQSTSIHWHGFFQARTSYADGPSFVNQCPIPPGNVFHYAFDTAGQTGNYWYHSHLSTQYCDGLRGAFVVYDPDDPLKDLYDVDDDSTIITLADWYHDFAPDAQDRFFQTGTVPIPDSGLINGKGRFIGGPEVPFAVINVKQGLRYRLRLFSIACRPFHTFSVDNHNITVMELDGVEHDPVTVDNVDIFAAQRVSVILHADQPVDNYWIRAPPTGGAAAGTANGNPNFNPNLTLAILRYDGAPEEEPTTNNTGAAGVKLNDVHLLTSPSTSSSHNPTYPSSTSNNISYISPTVPVLLQILSGAAKPQDVLPSEQIFWIPPNATIEISIPGTGAHPFHLHGHNFDVIKVANSNVTNFVNPPRRDVTPVNGGNTTFRFKSDNPGAWFLHCHIDWHLEAGLAIVFGETPAENIEGPHAQITPDDWLALCPEYDDLDPDQQ</sequence>
<dbReference type="InterPro" id="IPR011706">
    <property type="entry name" value="Cu-oxidase_C"/>
</dbReference>
<feature type="domain" description="Biotin carboxylation" evidence="12">
    <location>
        <begin position="8"/>
        <end position="483"/>
    </location>
</feature>
<evidence type="ECO:0000256" key="6">
    <source>
        <dbReference type="ARBA" id="ARBA00022840"/>
    </source>
</evidence>
<reference evidence="13 14" key="1">
    <citation type="journal article" date="2020" name="ISME J.">
        <title>Uncovering the hidden diversity of litter-decomposition mechanisms in mushroom-forming fungi.</title>
        <authorList>
            <person name="Floudas D."/>
            <person name="Bentzer J."/>
            <person name="Ahren D."/>
            <person name="Johansson T."/>
            <person name="Persson P."/>
            <person name="Tunlid A."/>
        </authorList>
    </citation>
    <scope>NUCLEOTIDE SEQUENCE [LARGE SCALE GENOMIC DNA]</scope>
    <source>
        <strain evidence="13 14">CBS 291.85</strain>
    </source>
</reference>
<dbReference type="InterPro" id="IPR005482">
    <property type="entry name" value="Biotin_COase_C"/>
</dbReference>
<dbReference type="Gene3D" id="2.60.40.420">
    <property type="entry name" value="Cupredoxins - blue copper proteins"/>
    <property type="match status" value="3"/>
</dbReference>
<dbReference type="GO" id="GO:0016491">
    <property type="term" value="F:oxidoreductase activity"/>
    <property type="evidence" value="ECO:0007669"/>
    <property type="project" value="UniProtKB-KW"/>
</dbReference>
<keyword evidence="5" id="KW-0378">Hydrolase</keyword>
<dbReference type="Pfam" id="PF07731">
    <property type="entry name" value="Cu-oxidase_2"/>
    <property type="match status" value="1"/>
</dbReference>
<evidence type="ECO:0000313" key="13">
    <source>
        <dbReference type="EMBL" id="KAF5328147.1"/>
    </source>
</evidence>
<dbReference type="SUPFAM" id="SSF49503">
    <property type="entry name" value="Cupredoxins"/>
    <property type="match status" value="3"/>
</dbReference>
<gene>
    <name evidence="13" type="ORF">D9758_016719</name>
</gene>
<keyword evidence="14" id="KW-1185">Reference proteome</keyword>
<keyword evidence="9" id="KW-0092">Biotin</keyword>
<keyword evidence="8" id="KW-1015">Disulfide bond</keyword>
<dbReference type="SMART" id="SM00878">
    <property type="entry name" value="Biotin_carb_C"/>
    <property type="match status" value="1"/>
</dbReference>
<proteinExistence type="inferred from homology"/>
<dbReference type="SUPFAM" id="SSF52440">
    <property type="entry name" value="PreATP-grasp domain"/>
    <property type="match status" value="1"/>
</dbReference>
<evidence type="ECO:0000256" key="8">
    <source>
        <dbReference type="ARBA" id="ARBA00023157"/>
    </source>
</evidence>
<dbReference type="InterPro" id="IPR002355">
    <property type="entry name" value="Cu_oxidase_Cu_BS"/>
</dbReference>
<dbReference type="InterPro" id="IPR005479">
    <property type="entry name" value="CPAse_ATP-bd"/>
</dbReference>
<dbReference type="Proteomes" id="UP000559256">
    <property type="component" value="Unassembled WGS sequence"/>
</dbReference>
<dbReference type="SUPFAM" id="SSF50891">
    <property type="entry name" value="Cyclophilin-like"/>
    <property type="match status" value="2"/>
</dbReference>
<dbReference type="Pfam" id="PF00394">
    <property type="entry name" value="Cu-oxidase"/>
    <property type="match status" value="1"/>
</dbReference>
<name>A0A8H5BTN5_9AGAR</name>
<dbReference type="PANTHER" id="PTHR18866:SF128">
    <property type="entry name" value="UREA AMIDOLYASE"/>
    <property type="match status" value="1"/>
</dbReference>
<dbReference type="CDD" id="cd13903">
    <property type="entry name" value="CuRO_3_Tv-LCC_like"/>
    <property type="match status" value="1"/>
</dbReference>
<dbReference type="Gene3D" id="3.30.470.20">
    <property type="entry name" value="ATP-grasp fold, B domain"/>
    <property type="match status" value="1"/>
</dbReference>
<dbReference type="Gene3D" id="2.40.100.10">
    <property type="entry name" value="Cyclophilin-like"/>
    <property type="match status" value="2"/>
</dbReference>
<dbReference type="InterPro" id="IPR001117">
    <property type="entry name" value="Cu-oxidase_2nd"/>
</dbReference>
<dbReference type="Pfam" id="PF07732">
    <property type="entry name" value="Cu-oxidase_3"/>
    <property type="match status" value="1"/>
</dbReference>
<dbReference type="SMART" id="SM00796">
    <property type="entry name" value="AHS1"/>
    <property type="match status" value="1"/>
</dbReference>
<dbReference type="SUPFAM" id="SSF56059">
    <property type="entry name" value="Glutathione synthetase ATP-binding domain-like"/>
    <property type="match status" value="1"/>
</dbReference>
<evidence type="ECO:0000259" key="12">
    <source>
        <dbReference type="PROSITE" id="PS50979"/>
    </source>
</evidence>
<dbReference type="GO" id="GO:0016874">
    <property type="term" value="F:ligase activity"/>
    <property type="evidence" value="ECO:0007669"/>
    <property type="project" value="UniProtKB-KW"/>
</dbReference>
<dbReference type="Pfam" id="PF02682">
    <property type="entry name" value="CT_C_D"/>
    <property type="match status" value="1"/>
</dbReference>
<dbReference type="InterPro" id="IPR016185">
    <property type="entry name" value="PreATP-grasp_dom_sf"/>
</dbReference>
<keyword evidence="4 10" id="KW-0547">Nucleotide-binding</keyword>
<comment type="caution">
    <text evidence="13">The sequence shown here is derived from an EMBL/GenBank/DDBJ whole genome shotgun (WGS) entry which is preliminary data.</text>
</comment>
<dbReference type="PROSITE" id="PS50975">
    <property type="entry name" value="ATP_GRASP"/>
    <property type="match status" value="1"/>
</dbReference>
<dbReference type="InterPro" id="IPR033138">
    <property type="entry name" value="Cu_oxidase_CS"/>
</dbReference>
<dbReference type="PANTHER" id="PTHR18866">
    <property type="entry name" value="CARBOXYLASE:PYRUVATE/ACETYL-COA/PROPIONYL-COA CARBOXYLASE"/>
    <property type="match status" value="1"/>
</dbReference>
<evidence type="ECO:0000256" key="2">
    <source>
        <dbReference type="ARBA" id="ARBA00022598"/>
    </source>
</evidence>
<dbReference type="SUPFAM" id="SSF51246">
    <property type="entry name" value="Rudiment single hybrid motif"/>
    <property type="match status" value="1"/>
</dbReference>
<accession>A0A8H5BTN5</accession>
<dbReference type="Gene3D" id="2.40.50.100">
    <property type="match status" value="1"/>
</dbReference>
<evidence type="ECO:0000256" key="3">
    <source>
        <dbReference type="ARBA" id="ARBA00022723"/>
    </source>
</evidence>
<evidence type="ECO:0000259" key="11">
    <source>
        <dbReference type="PROSITE" id="PS50975"/>
    </source>
</evidence>
<evidence type="ECO:0000256" key="5">
    <source>
        <dbReference type="ARBA" id="ARBA00022801"/>
    </source>
</evidence>
<protein>
    <recommendedName>
        <fullName evidence="15">Urea carboxylase</fullName>
    </recommendedName>
</protein>
<dbReference type="PROSITE" id="PS50979">
    <property type="entry name" value="BC"/>
    <property type="match status" value="1"/>
</dbReference>
<dbReference type="GO" id="GO:0005524">
    <property type="term" value="F:ATP binding"/>
    <property type="evidence" value="ECO:0007669"/>
    <property type="project" value="UniProtKB-UniRule"/>
</dbReference>
<dbReference type="InterPro" id="IPR050856">
    <property type="entry name" value="Biotin_carboxylase_complex"/>
</dbReference>
<dbReference type="SMART" id="SM00797">
    <property type="entry name" value="AHS2"/>
    <property type="match status" value="1"/>
</dbReference>
<dbReference type="FunFam" id="2.60.40.420:FF:000045">
    <property type="entry name" value="Laccase 2"/>
    <property type="match status" value="1"/>
</dbReference>
<dbReference type="InterPro" id="IPR011761">
    <property type="entry name" value="ATP-grasp"/>
</dbReference>
<dbReference type="PROSITE" id="PS00080">
    <property type="entry name" value="MULTICOPPER_OXIDASE2"/>
    <property type="match status" value="1"/>
</dbReference>
<evidence type="ECO:0000256" key="9">
    <source>
        <dbReference type="ARBA" id="ARBA00023267"/>
    </source>
</evidence>
<dbReference type="PROSITE" id="PS00866">
    <property type="entry name" value="CPSASE_1"/>
    <property type="match status" value="1"/>
</dbReference>
<dbReference type="InterPro" id="IPR008972">
    <property type="entry name" value="Cupredoxin"/>
</dbReference>
<dbReference type="GO" id="GO:0005507">
    <property type="term" value="F:copper ion binding"/>
    <property type="evidence" value="ECO:0007669"/>
    <property type="project" value="InterPro"/>
</dbReference>
<dbReference type="Gene3D" id="3.30.1360.40">
    <property type="match status" value="1"/>
</dbReference>
<dbReference type="InterPro" id="IPR005481">
    <property type="entry name" value="BC-like_N"/>
</dbReference>
<dbReference type="PROSITE" id="PS00867">
    <property type="entry name" value="CPSASE_2"/>
    <property type="match status" value="1"/>
</dbReference>
<organism evidence="13 14">
    <name type="scientific">Tetrapyrgos nigripes</name>
    <dbReference type="NCBI Taxonomy" id="182062"/>
    <lineage>
        <taxon>Eukaryota</taxon>
        <taxon>Fungi</taxon>
        <taxon>Dikarya</taxon>
        <taxon>Basidiomycota</taxon>
        <taxon>Agaricomycotina</taxon>
        <taxon>Agaricomycetes</taxon>
        <taxon>Agaricomycetidae</taxon>
        <taxon>Agaricales</taxon>
        <taxon>Marasmiineae</taxon>
        <taxon>Marasmiaceae</taxon>
        <taxon>Tetrapyrgos</taxon>
    </lineage>
</organism>
<evidence type="ECO:0000256" key="7">
    <source>
        <dbReference type="ARBA" id="ARBA00023002"/>
    </source>
</evidence>
<dbReference type="InterPro" id="IPR011054">
    <property type="entry name" value="Rudment_hybrid_motif"/>
</dbReference>
<dbReference type="Pfam" id="PF02626">
    <property type="entry name" value="CT_A_B"/>
    <property type="match status" value="1"/>
</dbReference>
<evidence type="ECO:0000313" key="14">
    <source>
        <dbReference type="Proteomes" id="UP000559256"/>
    </source>
</evidence>
<evidence type="ECO:0000256" key="1">
    <source>
        <dbReference type="ARBA" id="ARBA00010609"/>
    </source>
</evidence>
<evidence type="ECO:0008006" key="15">
    <source>
        <dbReference type="Google" id="ProtNLM"/>
    </source>
</evidence>
<dbReference type="EMBL" id="JAACJM010000367">
    <property type="protein sequence ID" value="KAF5328147.1"/>
    <property type="molecule type" value="Genomic_DNA"/>
</dbReference>
<dbReference type="InterPro" id="IPR003833">
    <property type="entry name" value="CT_C_D"/>
</dbReference>
<evidence type="ECO:0000256" key="10">
    <source>
        <dbReference type="PROSITE-ProRule" id="PRU00409"/>
    </source>
</evidence>
<dbReference type="InterPro" id="IPR011707">
    <property type="entry name" value="Cu-oxidase-like_N"/>
</dbReference>
<keyword evidence="2" id="KW-0436">Ligase</keyword>
<dbReference type="InterPro" id="IPR003778">
    <property type="entry name" value="CT_A_B"/>
</dbReference>
<dbReference type="InterPro" id="IPR011764">
    <property type="entry name" value="Biotin_carboxylation_dom"/>
</dbReference>
<keyword evidence="6 10" id="KW-0067">ATP-binding</keyword>
<dbReference type="Pfam" id="PF02785">
    <property type="entry name" value="Biotin_carb_C"/>
    <property type="match status" value="1"/>
</dbReference>
<dbReference type="Pfam" id="PF02786">
    <property type="entry name" value="CPSase_L_D2"/>
    <property type="match status" value="1"/>
</dbReference>
<keyword evidence="3" id="KW-0479">Metal-binding</keyword>
<dbReference type="PROSITE" id="PS00079">
    <property type="entry name" value="MULTICOPPER_OXIDASE1"/>
    <property type="match status" value="2"/>
</dbReference>
<evidence type="ECO:0000256" key="4">
    <source>
        <dbReference type="ARBA" id="ARBA00022741"/>
    </source>
</evidence>
<feature type="domain" description="ATP-grasp" evidence="11">
    <location>
        <begin position="143"/>
        <end position="344"/>
    </location>
</feature>
<dbReference type="GO" id="GO:0016787">
    <property type="term" value="F:hydrolase activity"/>
    <property type="evidence" value="ECO:0007669"/>
    <property type="project" value="UniProtKB-KW"/>
</dbReference>
<dbReference type="Pfam" id="PF00289">
    <property type="entry name" value="Biotin_carb_N"/>
    <property type="match status" value="1"/>
</dbReference>
<dbReference type="InterPro" id="IPR029000">
    <property type="entry name" value="Cyclophilin-like_dom_sf"/>
</dbReference>